<feature type="transmembrane region" description="Helical" evidence="7">
    <location>
        <begin position="353"/>
        <end position="377"/>
    </location>
</feature>
<comment type="similarity">
    <text evidence="2">Belongs to the polysaccharide synthase family.</text>
</comment>
<reference evidence="8 9" key="1">
    <citation type="submission" date="2019-09" db="EMBL/GenBank/DDBJ databases">
        <title>Genome sequence and assembly of Flavobacterium sp.</title>
        <authorList>
            <person name="Chhetri G."/>
        </authorList>
    </citation>
    <scope>NUCLEOTIDE SEQUENCE [LARGE SCALE GENOMIC DNA]</scope>
    <source>
        <strain evidence="8 9">SNL9</strain>
    </source>
</reference>
<evidence type="ECO:0000256" key="3">
    <source>
        <dbReference type="ARBA" id="ARBA00022475"/>
    </source>
</evidence>
<comment type="caution">
    <text evidence="8">The sequence shown here is derived from an EMBL/GenBank/DDBJ whole genome shotgun (WGS) entry which is preliminary data.</text>
</comment>
<dbReference type="Pfam" id="PF13440">
    <property type="entry name" value="Polysacc_synt_3"/>
    <property type="match status" value="1"/>
</dbReference>
<feature type="transmembrane region" description="Helical" evidence="7">
    <location>
        <begin position="413"/>
        <end position="432"/>
    </location>
</feature>
<feature type="transmembrane region" description="Helical" evidence="7">
    <location>
        <begin position="31"/>
        <end position="53"/>
    </location>
</feature>
<evidence type="ECO:0000256" key="1">
    <source>
        <dbReference type="ARBA" id="ARBA00004651"/>
    </source>
</evidence>
<keyword evidence="6 7" id="KW-0472">Membrane</keyword>
<evidence type="ECO:0000256" key="2">
    <source>
        <dbReference type="ARBA" id="ARBA00007430"/>
    </source>
</evidence>
<evidence type="ECO:0000313" key="9">
    <source>
        <dbReference type="Proteomes" id="UP000325141"/>
    </source>
</evidence>
<keyword evidence="4 7" id="KW-0812">Transmembrane</keyword>
<evidence type="ECO:0000256" key="6">
    <source>
        <dbReference type="ARBA" id="ARBA00023136"/>
    </source>
</evidence>
<evidence type="ECO:0000313" key="8">
    <source>
        <dbReference type="EMBL" id="KAA5535391.1"/>
    </source>
</evidence>
<protein>
    <submittedName>
        <fullName evidence="8">Oligosaccharide flippase family protein</fullName>
    </submittedName>
</protein>
<keyword evidence="5 7" id="KW-1133">Transmembrane helix</keyword>
<feature type="transmembrane region" description="Helical" evidence="7">
    <location>
        <begin position="257"/>
        <end position="277"/>
    </location>
</feature>
<gene>
    <name evidence="8" type="ORF">F0460_08735</name>
</gene>
<feature type="transmembrane region" description="Helical" evidence="7">
    <location>
        <begin position="105"/>
        <end position="130"/>
    </location>
</feature>
<feature type="transmembrane region" description="Helical" evidence="7">
    <location>
        <begin position="383"/>
        <end position="406"/>
    </location>
</feature>
<evidence type="ECO:0000256" key="5">
    <source>
        <dbReference type="ARBA" id="ARBA00022989"/>
    </source>
</evidence>
<dbReference type="GO" id="GO:0005886">
    <property type="term" value="C:plasma membrane"/>
    <property type="evidence" value="ECO:0007669"/>
    <property type="project" value="UniProtKB-SubCell"/>
</dbReference>
<evidence type="ECO:0000256" key="7">
    <source>
        <dbReference type="SAM" id="Phobius"/>
    </source>
</evidence>
<feature type="transmembrane region" description="Helical" evidence="7">
    <location>
        <begin position="65"/>
        <end position="84"/>
    </location>
</feature>
<dbReference type="PANTHER" id="PTHR30250">
    <property type="entry name" value="PST FAMILY PREDICTED COLANIC ACID TRANSPORTER"/>
    <property type="match status" value="1"/>
</dbReference>
<sequence length="438" mass="49638">MWILLRESTIIKIDRINNLKNKIKKIFSNQFVRNVSTLAAGSIISQAVVVGTSPILSRLFTAESFGMLSIFTSITVFFAVVSTGRYELAIGLPRDEKKAYSLLKLILVIGLIISSSYFIVIFCLKNIFLINDSMGFLNNSTAYLAPFYIFLIAFYSGLGYILQRQKKYKIITIANAVQVISASLGSIAFGFLNIKQGLIYSLILGMFFAIIFVLKHTPEVLKGGFDFKEIKQNAIDYIDFPRYMIFSDLSLTASQQFIPILFSTLFSASIVGFYSMANRMIRLPNIVITSAVGNVFRNDAIEEIRLKGNCRTLYLSTLRKLIFISIPIYSLVFLFSPLLFTFFLGIQWKESGIYARILSIMLMFEFVSTPLSTIFYIQNKQKLFAKIQFINAFFGAVCIFLGNILMNSPIGSLCFYVANSVIFNLVLIYYSYKFSYDD</sequence>
<accession>A0A5M6CJK6</accession>
<comment type="subcellular location">
    <subcellularLocation>
        <location evidence="1">Cell membrane</location>
        <topology evidence="1">Multi-pass membrane protein</topology>
    </subcellularLocation>
</comment>
<feature type="transmembrane region" description="Helical" evidence="7">
    <location>
        <begin position="198"/>
        <end position="214"/>
    </location>
</feature>
<dbReference type="InterPro" id="IPR050833">
    <property type="entry name" value="Poly_Biosynth_Transport"/>
</dbReference>
<keyword evidence="9" id="KW-1185">Reference proteome</keyword>
<evidence type="ECO:0000256" key="4">
    <source>
        <dbReference type="ARBA" id="ARBA00022692"/>
    </source>
</evidence>
<feature type="transmembrane region" description="Helical" evidence="7">
    <location>
        <begin position="142"/>
        <end position="161"/>
    </location>
</feature>
<keyword evidence="3" id="KW-1003">Cell membrane</keyword>
<dbReference type="Proteomes" id="UP000325141">
    <property type="component" value="Unassembled WGS sequence"/>
</dbReference>
<name>A0A5M6CJK6_9FLAO</name>
<dbReference type="PANTHER" id="PTHR30250:SF10">
    <property type="entry name" value="LIPOPOLYSACCHARIDE BIOSYNTHESIS PROTEIN WZXC"/>
    <property type="match status" value="1"/>
</dbReference>
<dbReference type="EMBL" id="VWSG01000005">
    <property type="protein sequence ID" value="KAA5535391.1"/>
    <property type="molecule type" value="Genomic_DNA"/>
</dbReference>
<feature type="transmembrane region" description="Helical" evidence="7">
    <location>
        <begin position="321"/>
        <end position="346"/>
    </location>
</feature>
<organism evidence="8 9">
    <name type="scientific">Paenimyroides baculatum</name>
    <dbReference type="NCBI Taxonomy" id="2608000"/>
    <lineage>
        <taxon>Bacteria</taxon>
        <taxon>Pseudomonadati</taxon>
        <taxon>Bacteroidota</taxon>
        <taxon>Flavobacteriia</taxon>
        <taxon>Flavobacteriales</taxon>
        <taxon>Flavobacteriaceae</taxon>
        <taxon>Paenimyroides</taxon>
    </lineage>
</organism>
<proteinExistence type="inferred from homology"/>
<dbReference type="AlphaFoldDB" id="A0A5M6CJK6"/>